<keyword evidence="6" id="KW-1185">Reference proteome</keyword>
<reference evidence="5 6" key="1">
    <citation type="submission" date="2019-05" db="EMBL/GenBank/DDBJ databases">
        <title>Draft genome sequence of Actinomadura sp. 14C53.</title>
        <authorList>
            <person name="Saricaoglu S."/>
            <person name="Isik K."/>
        </authorList>
    </citation>
    <scope>NUCLEOTIDE SEQUENCE [LARGE SCALE GENOMIC DNA]</scope>
    <source>
        <strain evidence="5 6">14C53</strain>
    </source>
</reference>
<feature type="compositionally biased region" description="Gly residues" evidence="3">
    <location>
        <begin position="282"/>
        <end position="291"/>
    </location>
</feature>
<evidence type="ECO:0000256" key="3">
    <source>
        <dbReference type="SAM" id="MobiDB-lite"/>
    </source>
</evidence>
<dbReference type="InterPro" id="IPR051545">
    <property type="entry name" value="NAD(P)H_dehydrogenase_qn"/>
</dbReference>
<dbReference type="PANTHER" id="PTHR10204">
    <property type="entry name" value="NAD P H OXIDOREDUCTASE-RELATED"/>
    <property type="match status" value="1"/>
</dbReference>
<dbReference type="Gene3D" id="3.40.50.360">
    <property type="match status" value="1"/>
</dbReference>
<feature type="region of interest" description="Disordered" evidence="3">
    <location>
        <begin position="220"/>
        <end position="301"/>
    </location>
</feature>
<dbReference type="SUPFAM" id="SSF52218">
    <property type="entry name" value="Flavoproteins"/>
    <property type="match status" value="1"/>
</dbReference>
<name>A0A5C4IZM3_9ACTN</name>
<dbReference type="Proteomes" id="UP000309174">
    <property type="component" value="Unassembled WGS sequence"/>
</dbReference>
<gene>
    <name evidence="5" type="ORF">ETD83_38485</name>
</gene>
<evidence type="ECO:0000259" key="4">
    <source>
        <dbReference type="Pfam" id="PF02525"/>
    </source>
</evidence>
<comment type="caution">
    <text evidence="5">The sequence shown here is derived from an EMBL/GenBank/DDBJ whole genome shotgun (WGS) entry which is preliminary data.</text>
</comment>
<proteinExistence type="inferred from homology"/>
<protein>
    <submittedName>
        <fullName evidence="5">NAD(P)H-dependent oxidoreductase</fullName>
    </submittedName>
</protein>
<dbReference type="EMBL" id="VCKW01000375">
    <property type="protein sequence ID" value="TMQ89760.1"/>
    <property type="molecule type" value="Genomic_DNA"/>
</dbReference>
<dbReference type="InterPro" id="IPR003680">
    <property type="entry name" value="Flavodoxin_fold"/>
</dbReference>
<dbReference type="InterPro" id="IPR029039">
    <property type="entry name" value="Flavoprotein-like_sf"/>
</dbReference>
<dbReference type="GO" id="GO:0003955">
    <property type="term" value="F:NAD(P)H dehydrogenase (quinone) activity"/>
    <property type="evidence" value="ECO:0007669"/>
    <property type="project" value="TreeGrafter"/>
</dbReference>
<dbReference type="Pfam" id="PF02525">
    <property type="entry name" value="Flavodoxin_2"/>
    <property type="match status" value="1"/>
</dbReference>
<dbReference type="RefSeq" id="WP_138650121.1">
    <property type="nucleotide sequence ID" value="NZ_VCKW01000375.1"/>
</dbReference>
<dbReference type="OrthoDB" id="9798454at2"/>
<evidence type="ECO:0000256" key="1">
    <source>
        <dbReference type="ARBA" id="ARBA00006252"/>
    </source>
</evidence>
<organism evidence="5 6">
    <name type="scientific">Actinomadura soli</name>
    <dbReference type="NCBI Taxonomy" id="2508997"/>
    <lineage>
        <taxon>Bacteria</taxon>
        <taxon>Bacillati</taxon>
        <taxon>Actinomycetota</taxon>
        <taxon>Actinomycetes</taxon>
        <taxon>Streptosporangiales</taxon>
        <taxon>Thermomonosporaceae</taxon>
        <taxon>Actinomadura</taxon>
    </lineage>
</organism>
<accession>A0A5C4IZM3</accession>
<keyword evidence="2" id="KW-0560">Oxidoreductase</keyword>
<evidence type="ECO:0000256" key="2">
    <source>
        <dbReference type="ARBA" id="ARBA00023002"/>
    </source>
</evidence>
<comment type="similarity">
    <text evidence="1">Belongs to the NAD(P)H dehydrogenase (quinone) family.</text>
</comment>
<dbReference type="GO" id="GO:0005829">
    <property type="term" value="C:cytosol"/>
    <property type="evidence" value="ECO:0007669"/>
    <property type="project" value="TreeGrafter"/>
</dbReference>
<sequence length="301" mass="31631">MNVLWVFAHPEGRSLNGVLRDRGAATLARLGHRVRHSDLYAMGWNPVVGPADFGHDPADRLVVGAASERAHAAGSLAPDIRAEQDKIAWADALVVQFPMWWFGMPAILKGWFDRVFVQGFAFGVTDGRGRTLRYGAGGLAGRRALVVTTAGARPTGLGPRGVHGDAEDVLFPLLHGTLFYTGMDVLPPLVIAAADRAGLADTAAAAAALDERLHALPTAAPIPYRTESGGDYDDDLVLRPDLSPDNTGLTVHRTIPAHQPDDRPARPGPARAADQRRDSCPGGSGGGGGGAARCAARSPMP</sequence>
<feature type="compositionally biased region" description="Low complexity" evidence="3">
    <location>
        <begin position="292"/>
        <end position="301"/>
    </location>
</feature>
<evidence type="ECO:0000313" key="5">
    <source>
        <dbReference type="EMBL" id="TMQ89760.1"/>
    </source>
</evidence>
<evidence type="ECO:0000313" key="6">
    <source>
        <dbReference type="Proteomes" id="UP000309174"/>
    </source>
</evidence>
<dbReference type="PANTHER" id="PTHR10204:SF34">
    <property type="entry name" value="NAD(P)H DEHYDROGENASE [QUINONE] 1 ISOFORM 1"/>
    <property type="match status" value="1"/>
</dbReference>
<dbReference type="AlphaFoldDB" id="A0A5C4IZM3"/>
<feature type="domain" description="Flavodoxin-like fold" evidence="4">
    <location>
        <begin position="1"/>
        <end position="211"/>
    </location>
</feature>